<dbReference type="EMBL" id="JBHTCG010000049">
    <property type="protein sequence ID" value="MFC7388012.1"/>
    <property type="molecule type" value="Genomic_DNA"/>
</dbReference>
<gene>
    <name evidence="2" type="ORF">ACFQSB_37800</name>
</gene>
<proteinExistence type="predicted"/>
<organism evidence="2 3">
    <name type="scientific">Sphaerisporangium rhizosphaerae</name>
    <dbReference type="NCBI Taxonomy" id="2269375"/>
    <lineage>
        <taxon>Bacteria</taxon>
        <taxon>Bacillati</taxon>
        <taxon>Actinomycetota</taxon>
        <taxon>Actinomycetes</taxon>
        <taxon>Streptosporangiales</taxon>
        <taxon>Streptosporangiaceae</taxon>
        <taxon>Sphaerisporangium</taxon>
    </lineage>
</organism>
<comment type="caution">
    <text evidence="2">The sequence shown here is derived from an EMBL/GenBank/DDBJ whole genome shotgun (WGS) entry which is preliminary data.</text>
</comment>
<dbReference type="PROSITE" id="PS51257">
    <property type="entry name" value="PROKAR_LIPOPROTEIN"/>
    <property type="match status" value="1"/>
</dbReference>
<keyword evidence="3" id="KW-1185">Reference proteome</keyword>
<name>A0ABW2PHQ5_9ACTN</name>
<dbReference type="RefSeq" id="WP_380831974.1">
    <property type="nucleotide sequence ID" value="NZ_JBHTCG010000049.1"/>
</dbReference>
<evidence type="ECO:0000313" key="2">
    <source>
        <dbReference type="EMBL" id="MFC7388012.1"/>
    </source>
</evidence>
<evidence type="ECO:0000313" key="3">
    <source>
        <dbReference type="Proteomes" id="UP001596496"/>
    </source>
</evidence>
<dbReference type="Proteomes" id="UP001596496">
    <property type="component" value="Unassembled WGS sequence"/>
</dbReference>
<keyword evidence="1" id="KW-0732">Signal</keyword>
<accession>A0ABW2PHQ5</accession>
<reference evidence="3" key="1">
    <citation type="journal article" date="2019" name="Int. J. Syst. Evol. Microbiol.">
        <title>The Global Catalogue of Microorganisms (GCM) 10K type strain sequencing project: providing services to taxonomists for standard genome sequencing and annotation.</title>
        <authorList>
            <consortium name="The Broad Institute Genomics Platform"/>
            <consortium name="The Broad Institute Genome Sequencing Center for Infectious Disease"/>
            <person name="Wu L."/>
            <person name="Ma J."/>
        </authorList>
    </citation>
    <scope>NUCLEOTIDE SEQUENCE [LARGE SCALE GENOMIC DNA]</scope>
    <source>
        <strain evidence="3">CECT 7649</strain>
    </source>
</reference>
<sequence>MIRRTTALLAVAAALAGCGSGQGTPAATSAPTATPGRLAVYRELTQCIRTHGMPGFPDVVPDPRTGKITLPPGTREPTAAVMRACRSIADRLPPEGRSRPPVTAADVAKLRRFAACMRSNGLRDWPDPDADGDFPLSRRLLGLGKKGMKRQLEACKEHFPANGLSIKNPEGS</sequence>
<evidence type="ECO:0008006" key="4">
    <source>
        <dbReference type="Google" id="ProtNLM"/>
    </source>
</evidence>
<feature type="chain" id="PRO_5046164781" description="Lipoprotein" evidence="1">
    <location>
        <begin position="24"/>
        <end position="172"/>
    </location>
</feature>
<protein>
    <recommendedName>
        <fullName evidence="4">Lipoprotein</fullName>
    </recommendedName>
</protein>
<evidence type="ECO:0000256" key="1">
    <source>
        <dbReference type="SAM" id="SignalP"/>
    </source>
</evidence>
<feature type="signal peptide" evidence="1">
    <location>
        <begin position="1"/>
        <end position="23"/>
    </location>
</feature>